<dbReference type="Pfam" id="PF14500">
    <property type="entry name" value="MMS19_N"/>
    <property type="match status" value="1"/>
</dbReference>
<dbReference type="SUPFAM" id="SSF48371">
    <property type="entry name" value="ARM repeat"/>
    <property type="match status" value="1"/>
</dbReference>
<evidence type="ECO:0000256" key="4">
    <source>
        <dbReference type="RuleBase" id="RU367072"/>
    </source>
</evidence>
<keyword evidence="3 4" id="KW-0539">Nucleus</keyword>
<comment type="similarity">
    <text evidence="4">Belongs to the MET18/MMS19 family.</text>
</comment>
<organism evidence="8 9">
    <name type="scientific">Malassezia psittaci</name>
    <dbReference type="NCBI Taxonomy" id="1821823"/>
    <lineage>
        <taxon>Eukaryota</taxon>
        <taxon>Fungi</taxon>
        <taxon>Dikarya</taxon>
        <taxon>Basidiomycota</taxon>
        <taxon>Ustilaginomycotina</taxon>
        <taxon>Malasseziomycetes</taxon>
        <taxon>Malasseziales</taxon>
        <taxon>Malasseziaceae</taxon>
        <taxon>Malassezia</taxon>
    </lineage>
</organism>
<dbReference type="GO" id="GO:0051604">
    <property type="term" value="P:protein maturation"/>
    <property type="evidence" value="ECO:0007669"/>
    <property type="project" value="UniProtKB-UniRule"/>
</dbReference>
<keyword evidence="2" id="KW-0677">Repeat</keyword>
<reference evidence="8" key="1">
    <citation type="submission" date="2023-02" db="EMBL/GenBank/DDBJ databases">
        <title>Mating type loci evolution in Malassezia.</title>
        <authorList>
            <person name="Coelho M.A."/>
        </authorList>
    </citation>
    <scope>NUCLEOTIDE SEQUENCE</scope>
    <source>
        <strain evidence="8">CBS 14136</strain>
    </source>
</reference>
<dbReference type="AlphaFoldDB" id="A0AAF0FC19"/>
<comment type="subcellular location">
    <subcellularLocation>
        <location evidence="1 4">Nucleus</location>
    </subcellularLocation>
</comment>
<sequence>MEAAILAFVKGTFEEVPPSILEDVDEGRVSLLELVKRLGPHLTAESDAERTMAVSLLGRVVVHLTKASRTHAQLNGQMIRTLTIFFSDKLDDAVTIASAAKQNENTDQPLVPASASVGAQQAAEQRTLALSQMLVDCLDALLALSGAGFEGNTAVGRDRFRGEDACIVSRALFRSLELRSHPQPLRHQVICLLDSLVARNRSGLLTMRKSSGKSTSESSSPLPGSEFVYGYTKLVSGEKDPRNLLILFGIARVILVEWELDHQEVEAFYNIIFCYFPITFRLPPDDPFHITPDMLKESLRACISATPAFASMGMPLLLEKLGASGGSAKVDVLRTLQAVFPVYGHAACVANADAIWVHLKLDILQPTDDESAIAAQNTLTTLLQVTTGDAQQESLQSVPGTDSTQETSPVTSEQQGNQNPDSHISESNSVYSSKSNQDLLDAVLSECKLNLSEPSKALAKTSLKLVQCLIDATPSTCSAAVQTVVTLLMNRLEEYPGEIEVIVPLLAAVTDLVQRIYQSPSDALPKTKSSSGSTMKFQSSLLPSYPEKVADSSSPEPSKAVRTYASDHRPLDAFHQQLFTTFLRGLEHNQDAAGLHGIVMMTQIPNLLQSKELELATEAIQRAFLQNAQDARLANFRDAALNGLMRIMRVHNRAIVNLTVPYLLQQLPYNLSQDADLPCIRLALGALAQLCTSPDLCDTFTVRLCALLDATCAEQVQAATSVGYACALLAALQVCFEKKAVTSHSDIPKYAERLPSRLFGLLRTDPMYIGADPVVVQQVCELLGVLIPSLTADKQSNMLKDAMNRIALPEPNAAWPIANRLAVVATVLVGMKHQAPFPGDPIQCLRKIWDFLLLRCDPSESPKDTLAIQSSYFMLCALINKFVDLDKCDECIDQFWKSLKNSMASEKFSSTDTSVNSSKSLQQNQTNAIYAWVWLARGLAARGSDLGFGMLNRLRTEVFATDMGLAAAGALRVLAKHDILVSKQNGFQVRLLYKQRLIDRFMPELVEGYRTEVQTKSSKSTFYLVAIANLLPAVPEATLASKVMELLPLLVHTLKIPDAHGRQAAANAIYKALIELPERTLEPGDPGKLELALYDHLSTLITSLLDQIQPKPHTPPSTRLAALHVLDAIVPRLDHDKLLAYRRDVVQTLGKPKQGVDDVRRSVRIAAVDCRDAWFRINTLE</sequence>
<dbReference type="InterPro" id="IPR016024">
    <property type="entry name" value="ARM-type_fold"/>
</dbReference>
<comment type="function">
    <text evidence="4">Key component of the cytosolic iron-sulfur protein assembly (CIA) complex, a multiprotein complex that mediates the incorporation of iron-sulfur cluster into apoproteins specifically involved in DNA metabolism and genomic integrity. In the CIA complex, MMS19 acts as an adapter between early-acting CIA components and a subset of cellular target iron-sulfur proteins.</text>
</comment>
<feature type="region of interest" description="Disordered" evidence="5">
    <location>
        <begin position="390"/>
        <end position="430"/>
    </location>
</feature>
<accession>A0AAF0FC19</accession>
<feature type="domain" description="MMS19 N-terminal" evidence="7">
    <location>
        <begin position="132"/>
        <end position="365"/>
    </location>
</feature>
<name>A0AAF0FC19_9BASI</name>
<dbReference type="InterPro" id="IPR024687">
    <property type="entry name" value="MMS19_C"/>
</dbReference>
<evidence type="ECO:0000256" key="1">
    <source>
        <dbReference type="ARBA" id="ARBA00004123"/>
    </source>
</evidence>
<evidence type="ECO:0000259" key="6">
    <source>
        <dbReference type="Pfam" id="PF12460"/>
    </source>
</evidence>
<evidence type="ECO:0000256" key="3">
    <source>
        <dbReference type="ARBA" id="ARBA00023242"/>
    </source>
</evidence>
<proteinExistence type="inferred from homology"/>
<gene>
    <name evidence="8" type="ORF">MPSI1_003220</name>
</gene>
<feature type="domain" description="MMS19 C-terminal" evidence="6">
    <location>
        <begin position="684"/>
        <end position="1129"/>
    </location>
</feature>
<evidence type="ECO:0000313" key="8">
    <source>
        <dbReference type="EMBL" id="WFD44552.1"/>
    </source>
</evidence>
<keyword evidence="9" id="KW-1185">Reference proteome</keyword>
<dbReference type="GO" id="GO:0016226">
    <property type="term" value="P:iron-sulfur cluster assembly"/>
    <property type="evidence" value="ECO:0007669"/>
    <property type="project" value="UniProtKB-UniRule"/>
</dbReference>
<dbReference type="InterPro" id="IPR039920">
    <property type="entry name" value="MMS19"/>
</dbReference>
<dbReference type="InterPro" id="IPR029240">
    <property type="entry name" value="MMS19_N"/>
</dbReference>
<dbReference type="PANTHER" id="PTHR12891">
    <property type="entry name" value="DNA REPAIR/TRANSCRIPTION PROTEIN MET18/MMS19"/>
    <property type="match status" value="1"/>
</dbReference>
<evidence type="ECO:0000256" key="2">
    <source>
        <dbReference type="ARBA" id="ARBA00022737"/>
    </source>
</evidence>
<dbReference type="Proteomes" id="UP001214628">
    <property type="component" value="Chromosome 5"/>
</dbReference>
<dbReference type="Pfam" id="PF12460">
    <property type="entry name" value="MMS19_C"/>
    <property type="match status" value="1"/>
</dbReference>
<keyword evidence="4" id="KW-0227">DNA damage</keyword>
<protein>
    <recommendedName>
        <fullName evidence="4">MMS19 nucleotide excision repair protein</fullName>
    </recommendedName>
</protein>
<evidence type="ECO:0000256" key="5">
    <source>
        <dbReference type="SAM" id="MobiDB-lite"/>
    </source>
</evidence>
<dbReference type="PANTHER" id="PTHR12891:SF0">
    <property type="entry name" value="MMS19 NUCLEOTIDE EXCISION REPAIR PROTEIN HOMOLOG"/>
    <property type="match status" value="1"/>
</dbReference>
<evidence type="ECO:0000259" key="7">
    <source>
        <dbReference type="Pfam" id="PF14500"/>
    </source>
</evidence>
<keyword evidence="4" id="KW-0234">DNA repair</keyword>
<dbReference type="GO" id="GO:0097361">
    <property type="term" value="C:cytosolic [4Fe-4S] assembly targeting complex"/>
    <property type="evidence" value="ECO:0007669"/>
    <property type="project" value="UniProtKB-UniRule"/>
</dbReference>
<dbReference type="GO" id="GO:0005634">
    <property type="term" value="C:nucleus"/>
    <property type="evidence" value="ECO:0007669"/>
    <property type="project" value="UniProtKB-SubCell"/>
</dbReference>
<evidence type="ECO:0000313" key="9">
    <source>
        <dbReference type="Proteomes" id="UP001214628"/>
    </source>
</evidence>
<dbReference type="EMBL" id="CP118379">
    <property type="protein sequence ID" value="WFD44552.1"/>
    <property type="molecule type" value="Genomic_DNA"/>
</dbReference>
<dbReference type="GO" id="GO:0006281">
    <property type="term" value="P:DNA repair"/>
    <property type="evidence" value="ECO:0007669"/>
    <property type="project" value="UniProtKB-UniRule"/>
</dbReference>
<feature type="compositionally biased region" description="Polar residues" evidence="5">
    <location>
        <begin position="390"/>
        <end position="422"/>
    </location>
</feature>